<feature type="compositionally biased region" description="Polar residues" evidence="1">
    <location>
        <begin position="39"/>
        <end position="49"/>
    </location>
</feature>
<dbReference type="AlphaFoldDB" id="A0A6J4V1H0"/>
<proteinExistence type="predicted"/>
<protein>
    <submittedName>
        <fullName evidence="2">Uncharacterized protein</fullName>
    </submittedName>
</protein>
<gene>
    <name evidence="2" type="ORF">AVDCRST_MAG49-2781</name>
</gene>
<accession>A0A6J4V1H0</accession>
<reference evidence="2" key="1">
    <citation type="submission" date="2020-02" db="EMBL/GenBank/DDBJ databases">
        <authorList>
            <person name="Meier V. D."/>
        </authorList>
    </citation>
    <scope>NUCLEOTIDE SEQUENCE</scope>
    <source>
        <strain evidence="2">AVDCRST_MAG49</strain>
    </source>
</reference>
<dbReference type="EMBL" id="CADCWG010000195">
    <property type="protein sequence ID" value="CAA9564522.1"/>
    <property type="molecule type" value="Genomic_DNA"/>
</dbReference>
<organism evidence="2">
    <name type="scientific">uncultured Thermomicrobiales bacterium</name>
    <dbReference type="NCBI Taxonomy" id="1645740"/>
    <lineage>
        <taxon>Bacteria</taxon>
        <taxon>Pseudomonadati</taxon>
        <taxon>Thermomicrobiota</taxon>
        <taxon>Thermomicrobia</taxon>
        <taxon>Thermomicrobiales</taxon>
        <taxon>environmental samples</taxon>
    </lineage>
</organism>
<feature type="region of interest" description="Disordered" evidence="1">
    <location>
        <begin position="1"/>
        <end position="49"/>
    </location>
</feature>
<name>A0A6J4V1H0_9BACT</name>
<evidence type="ECO:0000256" key="1">
    <source>
        <dbReference type="SAM" id="MobiDB-lite"/>
    </source>
</evidence>
<sequence>MGASEVAGPLLSYGPGRDHPGPTEGGVVPIKVGGDRPSARSSGQFGPLN</sequence>
<evidence type="ECO:0000313" key="2">
    <source>
        <dbReference type="EMBL" id="CAA9564522.1"/>
    </source>
</evidence>